<evidence type="ECO:0000256" key="5">
    <source>
        <dbReference type="ARBA" id="ARBA00022989"/>
    </source>
</evidence>
<keyword evidence="5 7" id="KW-1133">Transmembrane helix</keyword>
<dbReference type="InterPro" id="IPR020846">
    <property type="entry name" value="MFS_dom"/>
</dbReference>
<dbReference type="SUPFAM" id="SSF103473">
    <property type="entry name" value="MFS general substrate transporter"/>
    <property type="match status" value="1"/>
</dbReference>
<dbReference type="AlphaFoldDB" id="A0A0F9S308"/>
<dbReference type="PROSITE" id="PS50850">
    <property type="entry name" value="MFS"/>
    <property type="match status" value="1"/>
</dbReference>
<evidence type="ECO:0000256" key="7">
    <source>
        <dbReference type="SAM" id="Phobius"/>
    </source>
</evidence>
<gene>
    <name evidence="9" type="ORF">LCGC14_0902040</name>
</gene>
<dbReference type="PANTHER" id="PTHR43266:SF2">
    <property type="entry name" value="MAJOR FACILITATOR SUPERFAMILY (MFS) PROFILE DOMAIN-CONTAINING PROTEIN"/>
    <property type="match status" value="1"/>
</dbReference>
<proteinExistence type="predicted"/>
<feature type="transmembrane region" description="Helical" evidence="7">
    <location>
        <begin position="187"/>
        <end position="207"/>
    </location>
</feature>
<evidence type="ECO:0000259" key="8">
    <source>
        <dbReference type="PROSITE" id="PS50850"/>
    </source>
</evidence>
<evidence type="ECO:0000313" key="9">
    <source>
        <dbReference type="EMBL" id="KKN23723.1"/>
    </source>
</evidence>
<keyword evidence="6 7" id="KW-0472">Membrane</keyword>
<keyword evidence="2" id="KW-0813">Transport</keyword>
<keyword evidence="3" id="KW-1003">Cell membrane</keyword>
<evidence type="ECO:0000256" key="1">
    <source>
        <dbReference type="ARBA" id="ARBA00004651"/>
    </source>
</evidence>
<feature type="transmembrane region" description="Helical" evidence="7">
    <location>
        <begin position="118"/>
        <end position="138"/>
    </location>
</feature>
<dbReference type="PANTHER" id="PTHR43266">
    <property type="entry name" value="MACROLIDE-EFFLUX PROTEIN"/>
    <property type="match status" value="1"/>
</dbReference>
<comment type="subcellular location">
    <subcellularLocation>
        <location evidence="1">Cell membrane</location>
        <topology evidence="1">Multi-pass membrane protein</topology>
    </subcellularLocation>
</comment>
<dbReference type="GO" id="GO:0005886">
    <property type="term" value="C:plasma membrane"/>
    <property type="evidence" value="ECO:0007669"/>
    <property type="project" value="UniProtKB-SubCell"/>
</dbReference>
<feature type="transmembrane region" description="Helical" evidence="7">
    <location>
        <begin position="44"/>
        <end position="65"/>
    </location>
</feature>
<feature type="transmembrane region" description="Helical" evidence="7">
    <location>
        <begin position="213"/>
        <end position="234"/>
    </location>
</feature>
<dbReference type="EMBL" id="LAZR01002945">
    <property type="protein sequence ID" value="KKN23723.1"/>
    <property type="molecule type" value="Genomic_DNA"/>
</dbReference>
<accession>A0A0F9S308</accession>
<dbReference type="Gene3D" id="1.20.1250.20">
    <property type="entry name" value="MFS general substrate transporter like domains"/>
    <property type="match status" value="1"/>
</dbReference>
<feature type="transmembrane region" description="Helical" evidence="7">
    <location>
        <begin position="71"/>
        <end position="90"/>
    </location>
</feature>
<reference evidence="9" key="1">
    <citation type="journal article" date="2015" name="Nature">
        <title>Complex archaea that bridge the gap between prokaryotes and eukaryotes.</title>
        <authorList>
            <person name="Spang A."/>
            <person name="Saw J.H."/>
            <person name="Jorgensen S.L."/>
            <person name="Zaremba-Niedzwiedzka K."/>
            <person name="Martijn J."/>
            <person name="Lind A.E."/>
            <person name="van Eijk R."/>
            <person name="Schleper C."/>
            <person name="Guy L."/>
            <person name="Ettema T.J."/>
        </authorList>
    </citation>
    <scope>NUCLEOTIDE SEQUENCE</scope>
</reference>
<organism evidence="9">
    <name type="scientific">marine sediment metagenome</name>
    <dbReference type="NCBI Taxonomy" id="412755"/>
    <lineage>
        <taxon>unclassified sequences</taxon>
        <taxon>metagenomes</taxon>
        <taxon>ecological metagenomes</taxon>
    </lineage>
</organism>
<feature type="transmembrane region" description="Helical" evidence="7">
    <location>
        <begin position="6"/>
        <end position="32"/>
    </location>
</feature>
<sequence>MEDPFLIILMNSLLGLFQGFHIPTVSAIVPTMVPEKNLSRVNGITYLFTIFIHIIGPVIAATLLSLFPIKIIFWLDPITFVIAFIPLILIKIPKVRIEKALDKKSSFKKDFKEGFQTLKLIPVVSMMLLLSMFINFLLRPFHTLMPYFVSFTHSGTASDLALISIFINIGMFIGALITTIKKNWKQIIFIYFSGELLLMAPMIVFAFAPHGYFLLMGIASTGFGLLIPILNTIYITLMQKEVPADKMGRVTSIDWTISFALAPIATLFAGFISDIVGIRNLFFYSAIIGIIITIIVWRYTSVRYNGKRERTYIKKIDENGILDIK</sequence>
<evidence type="ECO:0000256" key="2">
    <source>
        <dbReference type="ARBA" id="ARBA00022448"/>
    </source>
</evidence>
<dbReference type="InterPro" id="IPR011701">
    <property type="entry name" value="MFS"/>
</dbReference>
<feature type="domain" description="Major facilitator superfamily (MFS) profile" evidence="8">
    <location>
        <begin position="1"/>
        <end position="304"/>
    </location>
</feature>
<name>A0A0F9S308_9ZZZZ</name>
<feature type="transmembrane region" description="Helical" evidence="7">
    <location>
        <begin position="160"/>
        <end position="180"/>
    </location>
</feature>
<dbReference type="GO" id="GO:0022857">
    <property type="term" value="F:transmembrane transporter activity"/>
    <property type="evidence" value="ECO:0007669"/>
    <property type="project" value="InterPro"/>
</dbReference>
<feature type="transmembrane region" description="Helical" evidence="7">
    <location>
        <begin position="281"/>
        <end position="300"/>
    </location>
</feature>
<dbReference type="CDD" id="cd06173">
    <property type="entry name" value="MFS_MefA_like"/>
    <property type="match status" value="1"/>
</dbReference>
<dbReference type="InterPro" id="IPR036259">
    <property type="entry name" value="MFS_trans_sf"/>
</dbReference>
<evidence type="ECO:0000256" key="3">
    <source>
        <dbReference type="ARBA" id="ARBA00022475"/>
    </source>
</evidence>
<keyword evidence="4 7" id="KW-0812">Transmembrane</keyword>
<evidence type="ECO:0000256" key="6">
    <source>
        <dbReference type="ARBA" id="ARBA00023136"/>
    </source>
</evidence>
<dbReference type="Pfam" id="PF07690">
    <property type="entry name" value="MFS_1"/>
    <property type="match status" value="1"/>
</dbReference>
<feature type="transmembrane region" description="Helical" evidence="7">
    <location>
        <begin position="255"/>
        <end position="275"/>
    </location>
</feature>
<protein>
    <recommendedName>
        <fullName evidence="8">Major facilitator superfamily (MFS) profile domain-containing protein</fullName>
    </recommendedName>
</protein>
<evidence type="ECO:0000256" key="4">
    <source>
        <dbReference type="ARBA" id="ARBA00022692"/>
    </source>
</evidence>
<comment type="caution">
    <text evidence="9">The sequence shown here is derived from an EMBL/GenBank/DDBJ whole genome shotgun (WGS) entry which is preliminary data.</text>
</comment>